<accession>A0ABS3UVN7</accession>
<protein>
    <submittedName>
        <fullName evidence="3">VWA domain-containing protein</fullName>
    </submittedName>
</protein>
<dbReference type="RefSeq" id="WP_208471851.1">
    <property type="nucleotide sequence ID" value="NZ_JAGFNS010000030.1"/>
</dbReference>
<feature type="region of interest" description="Disordered" evidence="1">
    <location>
        <begin position="204"/>
        <end position="223"/>
    </location>
</feature>
<comment type="caution">
    <text evidence="3">The sequence shown here is derived from an EMBL/GenBank/DDBJ whole genome shotgun (WGS) entry which is preliminary data.</text>
</comment>
<evidence type="ECO:0000256" key="1">
    <source>
        <dbReference type="SAM" id="MobiDB-lite"/>
    </source>
</evidence>
<dbReference type="SUPFAM" id="SSF53300">
    <property type="entry name" value="vWA-like"/>
    <property type="match status" value="1"/>
</dbReference>
<gene>
    <name evidence="3" type="ORF">J5X75_34605</name>
</gene>
<dbReference type="Proteomes" id="UP000679690">
    <property type="component" value="Unassembled WGS sequence"/>
</dbReference>
<reference evidence="3 4" key="1">
    <citation type="submission" date="2021-03" db="EMBL/GenBank/DDBJ databases">
        <title>Actinoplanes flavus sp. nov., a novel actinomycete isolated from Coconut Palm rhizosphere soil.</title>
        <authorList>
            <person name="Luo X."/>
        </authorList>
    </citation>
    <scope>NUCLEOTIDE SEQUENCE [LARGE SCALE GENOMIC DNA]</scope>
    <source>
        <strain evidence="3 4">NEAU-H7</strain>
    </source>
</reference>
<sequence length="223" mass="23359">MPVFPIYILADRSASMAHTAGPVTAITVVNEVIRDLLASLSRDPTIRHQTRICLVSFAADATVDLPLTRLHSTTAVPELTASGPTSFAAAFDRLAAALRADLPALGPHTDTMVFMLTDGQANSSRDVTSGWQTEYDAMLAAAGGAGRLRLIPFGFGQVHTATLARLASDPAAAYIAAHAAQPSEAIRRFGELILKSVVSSVVHGEPRTVAPPGSQVLGEPVEP</sequence>
<dbReference type="EMBL" id="JAGFNS010000030">
    <property type="protein sequence ID" value="MBO3742655.1"/>
    <property type="molecule type" value="Genomic_DNA"/>
</dbReference>
<feature type="domain" description="VWFA" evidence="2">
    <location>
        <begin position="5"/>
        <end position="201"/>
    </location>
</feature>
<proteinExistence type="predicted"/>
<name>A0ABS3UVN7_9ACTN</name>
<dbReference type="Pfam" id="PF00092">
    <property type="entry name" value="VWA"/>
    <property type="match status" value="1"/>
</dbReference>
<evidence type="ECO:0000259" key="2">
    <source>
        <dbReference type="PROSITE" id="PS50234"/>
    </source>
</evidence>
<dbReference type="InterPro" id="IPR002035">
    <property type="entry name" value="VWF_A"/>
</dbReference>
<evidence type="ECO:0000313" key="3">
    <source>
        <dbReference type="EMBL" id="MBO3742655.1"/>
    </source>
</evidence>
<dbReference type="Gene3D" id="3.40.50.410">
    <property type="entry name" value="von Willebrand factor, type A domain"/>
    <property type="match status" value="1"/>
</dbReference>
<keyword evidence="4" id="KW-1185">Reference proteome</keyword>
<evidence type="ECO:0000313" key="4">
    <source>
        <dbReference type="Proteomes" id="UP000679690"/>
    </source>
</evidence>
<dbReference type="PROSITE" id="PS50234">
    <property type="entry name" value="VWFA"/>
    <property type="match status" value="1"/>
</dbReference>
<dbReference type="InterPro" id="IPR036465">
    <property type="entry name" value="vWFA_dom_sf"/>
</dbReference>
<organism evidence="3 4">
    <name type="scientific">Actinoplanes flavus</name>
    <dbReference type="NCBI Taxonomy" id="2820290"/>
    <lineage>
        <taxon>Bacteria</taxon>
        <taxon>Bacillati</taxon>
        <taxon>Actinomycetota</taxon>
        <taxon>Actinomycetes</taxon>
        <taxon>Micromonosporales</taxon>
        <taxon>Micromonosporaceae</taxon>
        <taxon>Actinoplanes</taxon>
    </lineage>
</organism>
<dbReference type="SMART" id="SM00327">
    <property type="entry name" value="VWA"/>
    <property type="match status" value="1"/>
</dbReference>